<evidence type="ECO:0000313" key="3">
    <source>
        <dbReference type="Ensembl" id="ENSNMLP00000010391.1"/>
    </source>
</evidence>
<keyword evidence="1" id="KW-0175">Coiled coil</keyword>
<dbReference type="AlphaFoldDB" id="A0A8C6SR27"/>
<dbReference type="PANTHER" id="PTHR31635">
    <property type="entry name" value="REVERSE TRANSCRIPTASE DOMAIN-CONTAINING PROTEIN-RELATED"/>
    <property type="match status" value="1"/>
</dbReference>
<feature type="domain" description="Reverse transcriptase" evidence="2">
    <location>
        <begin position="244"/>
        <end position="515"/>
    </location>
</feature>
<dbReference type="PANTHER" id="PTHR31635:SF196">
    <property type="entry name" value="REVERSE TRANSCRIPTASE DOMAIN-CONTAINING PROTEIN-RELATED"/>
    <property type="match status" value="1"/>
</dbReference>
<reference evidence="3" key="2">
    <citation type="submission" date="2025-09" db="UniProtKB">
        <authorList>
            <consortium name="Ensembl"/>
        </authorList>
    </citation>
    <scope>IDENTIFICATION</scope>
</reference>
<dbReference type="Pfam" id="PF00078">
    <property type="entry name" value="RVT_1"/>
    <property type="match status" value="1"/>
</dbReference>
<evidence type="ECO:0000256" key="1">
    <source>
        <dbReference type="SAM" id="Coils"/>
    </source>
</evidence>
<dbReference type="Proteomes" id="UP000694523">
    <property type="component" value="Unplaced"/>
</dbReference>
<reference evidence="3" key="1">
    <citation type="submission" date="2025-08" db="UniProtKB">
        <authorList>
            <consortium name="Ensembl"/>
        </authorList>
    </citation>
    <scope>IDENTIFICATION</scope>
</reference>
<dbReference type="PROSITE" id="PS50878">
    <property type="entry name" value="RT_POL"/>
    <property type="match status" value="1"/>
</dbReference>
<accession>A0A8C6SR27</accession>
<evidence type="ECO:0000313" key="4">
    <source>
        <dbReference type="Proteomes" id="UP000694523"/>
    </source>
</evidence>
<dbReference type="Ensembl" id="ENSNMLT00000011754.1">
    <property type="protein sequence ID" value="ENSNMLP00000010391.1"/>
    <property type="gene ID" value="ENSNMLG00000007175.1"/>
</dbReference>
<dbReference type="CDD" id="cd01650">
    <property type="entry name" value="RT_nLTR_like"/>
    <property type="match status" value="1"/>
</dbReference>
<dbReference type="SUPFAM" id="SSF56672">
    <property type="entry name" value="DNA/RNA polymerases"/>
    <property type="match status" value="1"/>
</dbReference>
<organism evidence="3 4">
    <name type="scientific">Neogobius melanostomus</name>
    <name type="common">round goby</name>
    <dbReference type="NCBI Taxonomy" id="47308"/>
    <lineage>
        <taxon>Eukaryota</taxon>
        <taxon>Metazoa</taxon>
        <taxon>Chordata</taxon>
        <taxon>Craniata</taxon>
        <taxon>Vertebrata</taxon>
        <taxon>Euteleostomi</taxon>
        <taxon>Actinopterygii</taxon>
        <taxon>Neopterygii</taxon>
        <taxon>Teleostei</taxon>
        <taxon>Neoteleostei</taxon>
        <taxon>Acanthomorphata</taxon>
        <taxon>Gobiaria</taxon>
        <taxon>Gobiiformes</taxon>
        <taxon>Gobioidei</taxon>
        <taxon>Gobiidae</taxon>
        <taxon>Benthophilinae</taxon>
        <taxon>Neogobiini</taxon>
        <taxon>Neogobius</taxon>
    </lineage>
</organism>
<keyword evidence="4" id="KW-1185">Reference proteome</keyword>
<dbReference type="InterPro" id="IPR000477">
    <property type="entry name" value="RT_dom"/>
</dbReference>
<name>A0A8C6SR27_9GOBI</name>
<sequence length="999" mass="114725">MWLQNQEFVKYVENKIDIYFETNIDQTNASVRWEAFKAYIRGEIISFTSTKSKKQKAEITKLEKEIKSLEIDINKKDDLYKQKRLLALRAEYNKLTSDKAAKGLLWLNQAFYDQGEKAGKLLAWRIKKMKSERAINGITTQSGGITNDPQDINIAFQEFYQSLYRSECSADPANRDAFLDQLPFQVLTEEVKKDLDNDITAQELLQAIKCVNSGKVPGPDGLPIEFYKTFQNQLLTPLLNMFNESFLNGILPPTLRLATIILTLKPGKIPTDCSSYRPISLMGVDTKILCKVLAKRLDPHIPSLVHNDQNGFVKSRQGFHNIRRVLNIIHCNNNTRDAALLSLDARQAFDRIEWPYLFNVLPRYGIGGNFLKWVQLLYTGPMASVLTNNNLSSQITLERSTRQGCPLSPLLFILAIEPLAISIRNEVNLSGITIGDQEHRISLYADDVILFLSKLETSIPAILQVINKFGQFSGYSINDTKSSILFLNNEERNNPIINLPFFNATEGFTYLGIKITPQINTIVSANYDPLMGEVRESIEKWTTMPISMIGRINLIKMAILPKFLYLFQSLPLPLPKSFFKEINAIFSRFIWNNRKSRLRFKLLYLPYDRGGLQMPCLQWYYWAAQLRSAMFYFSTQSPPAWVSIEQTISKLPLKLYIYSSKVKSLRRQVTNPFLKNSINTWYKAHEHVGDMPSISQFSPIWGNTLFTPGRADGGFKIWADKGVQKIGDLYEGGALLTFNDLCLKYSIPPKHFFKYLQLKHFISSHCEALREPPLSCLEDIMIKHGNGKRQISVLYAALVSHDKESSSDRMRAWSLDIKEDIDEDEWSIACLKAQTQTINTRMKLLQHKWLMRTYMTPEKLNKFSPDIPDTCVKCSTEKGTLIHCVWECPKLVAFWKLVVCTLSRIVKLQVPCTPKLCILGIYPKNFTVNTKHKTLINFGLLQARRMVALSWKETELSSTQSWLREMTTCITLERLTYITKGKAQEFEEVWTPLTDFLKK</sequence>
<protein>
    <recommendedName>
        <fullName evidence="2">Reverse transcriptase domain-containing protein</fullName>
    </recommendedName>
</protein>
<proteinExistence type="predicted"/>
<dbReference type="InterPro" id="IPR043502">
    <property type="entry name" value="DNA/RNA_pol_sf"/>
</dbReference>
<feature type="coiled-coil region" evidence="1">
    <location>
        <begin position="52"/>
        <end position="79"/>
    </location>
</feature>
<evidence type="ECO:0000259" key="2">
    <source>
        <dbReference type="PROSITE" id="PS50878"/>
    </source>
</evidence>